<dbReference type="GO" id="GO:0016020">
    <property type="term" value="C:membrane"/>
    <property type="evidence" value="ECO:0007669"/>
    <property type="project" value="UniProtKB-SubCell"/>
</dbReference>
<dbReference type="EMBL" id="JAKWBI020000008">
    <property type="protein sequence ID" value="KAJ2906853.1"/>
    <property type="molecule type" value="Genomic_DNA"/>
</dbReference>
<comment type="similarity">
    <text evidence="2">Belongs to the TMEM170 family.</text>
</comment>
<organism evidence="7 8">
    <name type="scientific">Zalerion maritima</name>
    <dbReference type="NCBI Taxonomy" id="339359"/>
    <lineage>
        <taxon>Eukaryota</taxon>
        <taxon>Fungi</taxon>
        <taxon>Dikarya</taxon>
        <taxon>Ascomycota</taxon>
        <taxon>Pezizomycotina</taxon>
        <taxon>Sordariomycetes</taxon>
        <taxon>Lulworthiomycetidae</taxon>
        <taxon>Lulworthiales</taxon>
        <taxon>Lulworthiaceae</taxon>
        <taxon>Zalerion</taxon>
    </lineage>
</organism>
<dbReference type="InterPro" id="IPR019334">
    <property type="entry name" value="TMEM170A/B/YPR153W-like"/>
</dbReference>
<comment type="caution">
    <text evidence="7">The sequence shown here is derived from an EMBL/GenBank/DDBJ whole genome shotgun (WGS) entry which is preliminary data.</text>
</comment>
<evidence type="ECO:0008006" key="9">
    <source>
        <dbReference type="Google" id="ProtNLM"/>
    </source>
</evidence>
<dbReference type="Pfam" id="PF10190">
    <property type="entry name" value="Tmemb_170"/>
    <property type="match status" value="1"/>
</dbReference>
<keyword evidence="8" id="KW-1185">Reference proteome</keyword>
<evidence type="ECO:0000256" key="1">
    <source>
        <dbReference type="ARBA" id="ARBA00004141"/>
    </source>
</evidence>
<evidence type="ECO:0000256" key="3">
    <source>
        <dbReference type="ARBA" id="ARBA00022692"/>
    </source>
</evidence>
<accession>A0AAD5RYG8</accession>
<evidence type="ECO:0000313" key="7">
    <source>
        <dbReference type="EMBL" id="KAJ2906853.1"/>
    </source>
</evidence>
<reference evidence="7" key="1">
    <citation type="submission" date="2022-07" db="EMBL/GenBank/DDBJ databases">
        <title>Draft genome sequence of Zalerion maritima ATCC 34329, a (micro)plastics degrading marine fungus.</title>
        <authorList>
            <person name="Paco A."/>
            <person name="Goncalves M.F.M."/>
            <person name="Rocha-Santos T.A.P."/>
            <person name="Alves A."/>
        </authorList>
    </citation>
    <scope>NUCLEOTIDE SEQUENCE</scope>
    <source>
        <strain evidence="7">ATCC 34329</strain>
    </source>
</reference>
<keyword evidence="4 6" id="KW-1133">Transmembrane helix</keyword>
<dbReference type="AlphaFoldDB" id="A0AAD5RYG8"/>
<dbReference type="PANTHER" id="PTHR22779:SF6">
    <property type="entry name" value="SD17342P"/>
    <property type="match status" value="1"/>
</dbReference>
<dbReference type="PANTHER" id="PTHR22779">
    <property type="entry name" value="SD17342P"/>
    <property type="match status" value="1"/>
</dbReference>
<evidence type="ECO:0000313" key="8">
    <source>
        <dbReference type="Proteomes" id="UP001201980"/>
    </source>
</evidence>
<feature type="transmembrane region" description="Helical" evidence="6">
    <location>
        <begin position="187"/>
        <end position="207"/>
    </location>
</feature>
<keyword evidence="3 6" id="KW-0812">Transmembrane</keyword>
<keyword evidence="5 6" id="KW-0472">Membrane</keyword>
<proteinExistence type="inferred from homology"/>
<comment type="subcellular location">
    <subcellularLocation>
        <location evidence="1">Membrane</location>
        <topology evidence="1">Multi-pass membrane protein</topology>
    </subcellularLocation>
</comment>
<evidence type="ECO:0000256" key="4">
    <source>
        <dbReference type="ARBA" id="ARBA00022989"/>
    </source>
</evidence>
<gene>
    <name evidence="7" type="ORF">MKZ38_010351</name>
</gene>
<sequence>MSSLLISSILNPTSVAVLSRSSHHPSKASIVSFTQLEESIIMTQNGEYTVCFNLAVEDVCENLDAHTSMLIRPRSYELHNETDYTVPSFPSLYWPPVKPTYSLRYIYDVWRFTLTWTFIIYAIFHVSAALITLVMQAGKRPSAWKYLWTIPLLYVLAAGVEALFAGSIVGIVLGAVYSSGDLIMSTWIPFLWAWINVLVLIISSFTMQGGL</sequence>
<feature type="transmembrane region" description="Helical" evidence="6">
    <location>
        <begin position="146"/>
        <end position="175"/>
    </location>
</feature>
<protein>
    <recommendedName>
        <fullName evidence="9">Integral membrane protein</fullName>
    </recommendedName>
</protein>
<evidence type="ECO:0000256" key="5">
    <source>
        <dbReference type="ARBA" id="ARBA00023136"/>
    </source>
</evidence>
<name>A0AAD5RYG8_9PEZI</name>
<feature type="transmembrane region" description="Helical" evidence="6">
    <location>
        <begin position="109"/>
        <end position="134"/>
    </location>
</feature>
<dbReference type="Proteomes" id="UP001201980">
    <property type="component" value="Unassembled WGS sequence"/>
</dbReference>
<evidence type="ECO:0000256" key="6">
    <source>
        <dbReference type="SAM" id="Phobius"/>
    </source>
</evidence>
<evidence type="ECO:0000256" key="2">
    <source>
        <dbReference type="ARBA" id="ARBA00006325"/>
    </source>
</evidence>